<gene>
    <name evidence="1" type="ORF">D1639_11020</name>
</gene>
<comment type="caution">
    <text evidence="1">The sequence shown here is derived from an EMBL/GenBank/DDBJ whole genome shotgun (WGS) entry which is preliminary data.</text>
</comment>
<sequence length="373" mass="38900">MRWDGKRAESVTCRLVEMPGEANGWAAGLVGPEEPMFTGGSIEWSDSAALGASGSLSYTGGGRPDTSRMVRISYAASDESGGSEEAVLGTFVMEADDPSCDMGRVDGSVRLLSVLHVAASKLFPRPYVIGRGCNCVERAAGLLRSLHIPVAAAWSGRLLRQDIVMEAGESYLDAANRLLAAAGFLPCQPDAYGGALMRPAQAGSEPVWTFRTDASSVVEPKVVCHDGLSGAPNAVHLTWEGDGVSCWTSAVNDDPLSPSSVRNVGFESGVHERANDPEGETAAEVLESVKAQAAERLAAACSGYSTCQVSHPWVPVSVGDPVRVLYPKAGIDFAGCVSAMAAKWGSESHVTVATTVGRRVAATFSPTVRGGVL</sequence>
<dbReference type="EMBL" id="QWKH01000153">
    <property type="protein sequence ID" value="NBI35548.1"/>
    <property type="molecule type" value="Genomic_DNA"/>
</dbReference>
<dbReference type="AlphaFoldDB" id="A0A7C9NDR7"/>
<accession>A0A7C9NDR7</accession>
<protein>
    <submittedName>
        <fullName evidence="1">Uncharacterized protein</fullName>
    </submittedName>
</protein>
<organism evidence="1">
    <name type="scientific">Muribaculaceae bacterium Z82</name>
    <dbReference type="NCBI Taxonomy" id="2304548"/>
    <lineage>
        <taxon>Bacteria</taxon>
        <taxon>Pseudomonadati</taxon>
        <taxon>Bacteroidota</taxon>
        <taxon>Bacteroidia</taxon>
        <taxon>Bacteroidales</taxon>
        <taxon>Muribaculaceae</taxon>
    </lineage>
</organism>
<reference evidence="1" key="1">
    <citation type="submission" date="2018-08" db="EMBL/GenBank/DDBJ databases">
        <title>Murine metabolic-syndrome-specific gut microbial biobank.</title>
        <authorList>
            <person name="Liu C."/>
        </authorList>
    </citation>
    <scope>NUCLEOTIDE SEQUENCE [LARGE SCALE GENOMIC DNA]</scope>
    <source>
        <strain evidence="1">Z82</strain>
    </source>
</reference>
<name>A0A7C9NDR7_9BACT</name>
<evidence type="ECO:0000313" key="1">
    <source>
        <dbReference type="EMBL" id="NBI35548.1"/>
    </source>
</evidence>
<proteinExistence type="predicted"/>